<dbReference type="InterPro" id="IPR027417">
    <property type="entry name" value="P-loop_NTPase"/>
</dbReference>
<dbReference type="PANTHER" id="PTHR10039:SF14">
    <property type="entry name" value="NACHT DOMAIN-CONTAINING PROTEIN"/>
    <property type="match status" value="1"/>
</dbReference>
<evidence type="ECO:0000256" key="1">
    <source>
        <dbReference type="ARBA" id="ARBA00022737"/>
    </source>
</evidence>
<evidence type="ECO:0000259" key="3">
    <source>
        <dbReference type="Pfam" id="PF24883"/>
    </source>
</evidence>
<gene>
    <name evidence="4" type="ORF">B0I36DRAFT_247223</name>
</gene>
<dbReference type="SUPFAM" id="SSF52540">
    <property type="entry name" value="P-loop containing nucleoside triphosphate hydrolases"/>
    <property type="match status" value="1"/>
</dbReference>
<dbReference type="Pfam" id="PF22939">
    <property type="entry name" value="WHD_GPIID"/>
    <property type="match status" value="1"/>
</dbReference>
<comment type="caution">
    <text evidence="4">The sequence shown here is derived from an EMBL/GenBank/DDBJ whole genome shotgun (WGS) entry which is preliminary data.</text>
</comment>
<dbReference type="AlphaFoldDB" id="A0A9P9BRF5"/>
<sequence>MSTLATIPYKDRKDRNMKRTAGTCEWFTRHHIFRAWQTREAPSPLLWVSAYPGCGKSVLLRYLVDDYLKHPDRTVCYYFFKDDFEDQKSVTHALRCIIHQVLKQQPELLTSEILGEFARDAQLLDSLVGLWDIFLQICQSQSSREIFCVFDALDECYSSQLQQFVETLVRWSENSGAKGRIRILVTSRLYADVKRGLSELGPEIHLSGEGDKEMGEISREINLVLAAKVEDVVKRLDLSKSQEDILKQELSRVPNKTYLWAHLVIDHIKTSFFDCDDESLRQAVRTLQKSVDESYERILSRSGEREKVKKLLSIIIAAKRPLTVRTLAEAWAVKPGQRLSSELTIASDSRYVSMLHDLCGLMVIAVGERVYLLHQTVREFLLASSYTPLPVGNSPDIIWKGSIDEDEADSIMATICSVFLLLQDLPEIQNGSLYDNVAPRSSAGVNRDSHLATYAARFWVAHVRGAGDMAREELLLLATQLCDPSLCSFQRWSQVYFPLVFGLDCAPEDVSSLIVAVSLNLPKVVDLLLKAEFIDLEFKDST</sequence>
<protein>
    <recommendedName>
        <fullName evidence="6">NACHT domain-containing protein</fullName>
    </recommendedName>
</protein>
<dbReference type="PANTHER" id="PTHR10039">
    <property type="entry name" value="AMELOGENIN"/>
    <property type="match status" value="1"/>
</dbReference>
<evidence type="ECO:0000259" key="2">
    <source>
        <dbReference type="Pfam" id="PF22939"/>
    </source>
</evidence>
<evidence type="ECO:0000313" key="5">
    <source>
        <dbReference type="Proteomes" id="UP000756346"/>
    </source>
</evidence>
<dbReference type="InterPro" id="IPR056884">
    <property type="entry name" value="NPHP3-like_N"/>
</dbReference>
<dbReference type="RefSeq" id="XP_046010034.1">
    <property type="nucleotide sequence ID" value="XM_046150292.1"/>
</dbReference>
<dbReference type="GeneID" id="70179838"/>
<dbReference type="Gene3D" id="3.40.50.300">
    <property type="entry name" value="P-loop containing nucleotide triphosphate hydrolases"/>
    <property type="match status" value="1"/>
</dbReference>
<proteinExistence type="predicted"/>
<dbReference type="OrthoDB" id="20872at2759"/>
<keyword evidence="5" id="KW-1185">Reference proteome</keyword>
<feature type="domain" description="Nephrocystin 3-like N-terminal" evidence="3">
    <location>
        <begin position="22"/>
        <end position="188"/>
    </location>
</feature>
<dbReference type="EMBL" id="JAGTJQ010000007">
    <property type="protein sequence ID" value="KAH7027235.1"/>
    <property type="molecule type" value="Genomic_DNA"/>
</dbReference>
<keyword evidence="1" id="KW-0677">Repeat</keyword>
<feature type="non-terminal residue" evidence="4">
    <location>
        <position position="542"/>
    </location>
</feature>
<accession>A0A9P9BRF5</accession>
<feature type="domain" description="GPI inositol-deacylase winged helix" evidence="2">
    <location>
        <begin position="296"/>
        <end position="384"/>
    </location>
</feature>
<dbReference type="InterPro" id="IPR054471">
    <property type="entry name" value="GPIID_WHD"/>
</dbReference>
<evidence type="ECO:0008006" key="6">
    <source>
        <dbReference type="Google" id="ProtNLM"/>
    </source>
</evidence>
<dbReference type="Pfam" id="PF24883">
    <property type="entry name" value="NPHP3_N"/>
    <property type="match status" value="1"/>
</dbReference>
<organism evidence="4 5">
    <name type="scientific">Microdochium trichocladiopsis</name>
    <dbReference type="NCBI Taxonomy" id="1682393"/>
    <lineage>
        <taxon>Eukaryota</taxon>
        <taxon>Fungi</taxon>
        <taxon>Dikarya</taxon>
        <taxon>Ascomycota</taxon>
        <taxon>Pezizomycotina</taxon>
        <taxon>Sordariomycetes</taxon>
        <taxon>Xylariomycetidae</taxon>
        <taxon>Xylariales</taxon>
        <taxon>Microdochiaceae</taxon>
        <taxon>Microdochium</taxon>
    </lineage>
</organism>
<evidence type="ECO:0000313" key="4">
    <source>
        <dbReference type="EMBL" id="KAH7027235.1"/>
    </source>
</evidence>
<reference evidence="4" key="1">
    <citation type="journal article" date="2021" name="Nat. Commun.">
        <title>Genetic determinants of endophytism in the Arabidopsis root mycobiome.</title>
        <authorList>
            <person name="Mesny F."/>
            <person name="Miyauchi S."/>
            <person name="Thiergart T."/>
            <person name="Pickel B."/>
            <person name="Atanasova L."/>
            <person name="Karlsson M."/>
            <person name="Huettel B."/>
            <person name="Barry K.W."/>
            <person name="Haridas S."/>
            <person name="Chen C."/>
            <person name="Bauer D."/>
            <person name="Andreopoulos W."/>
            <person name="Pangilinan J."/>
            <person name="LaButti K."/>
            <person name="Riley R."/>
            <person name="Lipzen A."/>
            <person name="Clum A."/>
            <person name="Drula E."/>
            <person name="Henrissat B."/>
            <person name="Kohler A."/>
            <person name="Grigoriev I.V."/>
            <person name="Martin F.M."/>
            <person name="Hacquard S."/>
        </authorList>
    </citation>
    <scope>NUCLEOTIDE SEQUENCE</scope>
    <source>
        <strain evidence="4">MPI-CAGE-CH-0230</strain>
    </source>
</reference>
<dbReference type="Proteomes" id="UP000756346">
    <property type="component" value="Unassembled WGS sequence"/>
</dbReference>
<name>A0A9P9BRF5_9PEZI</name>